<dbReference type="HOGENOM" id="CLU_1862816_0_0_0"/>
<protein>
    <submittedName>
        <fullName evidence="1">Uncharacterized protein</fullName>
    </submittedName>
</protein>
<keyword evidence="3" id="KW-1185">Reference proteome</keyword>
<evidence type="ECO:0000313" key="1">
    <source>
        <dbReference type="EMBL" id="AFK07323.1"/>
    </source>
</evidence>
<evidence type="ECO:0000313" key="2">
    <source>
        <dbReference type="EMBL" id="AFK07394.1"/>
    </source>
</evidence>
<evidence type="ECO:0000313" key="3">
    <source>
        <dbReference type="Proteomes" id="UP000002881"/>
    </source>
</evidence>
<dbReference type="EMBL" id="CP003532">
    <property type="protein sequence ID" value="AFK07394.1"/>
    <property type="molecule type" value="Genomic_DNA"/>
</dbReference>
<sequence>MGSPVQSHPELVSGSGFDPLGGAGRSLTDNVVFSSVHPLFPREAGIATWAVLAQPCVQCSTTVSLLNGVGSASAEGFLRTKSKALSSRMKIYLIAKKAGLTECKKWSHERTKEAIYRKYIGILSEMGTNFPKGYRFF</sequence>
<dbReference type="EMBL" id="CP003532">
    <property type="protein sequence ID" value="AFK07323.1"/>
    <property type="molecule type" value="Genomic_DNA"/>
</dbReference>
<proteinExistence type="predicted"/>
<gene>
    <name evidence="1" type="ORF">Theba_1660</name>
    <name evidence="2" type="ORF">Theba_1737</name>
</gene>
<dbReference type="KEGG" id="mpg:Theba_1660"/>
<name>I2F5X0_9BACT</name>
<accession>I2F5X0</accession>
<reference evidence="1 3" key="1">
    <citation type="journal article" date="2012" name="Genome Biol. Evol.">
        <title>Genome Sequence of the Mesophilic Thermotogales Bacterium Mesotoga prima MesG1.Ag.4.2 Reveals the Largest Thermotogales Genome To Date.</title>
        <authorList>
            <person name="Zhaxybayeva O."/>
            <person name="Swithers K.S."/>
            <person name="Foght J."/>
            <person name="Green A.G."/>
            <person name="Bruce D."/>
            <person name="Detter C."/>
            <person name="Han S."/>
            <person name="Teshima H."/>
            <person name="Han J."/>
            <person name="Woyke T."/>
            <person name="Pitluck S."/>
            <person name="Nolan M."/>
            <person name="Ivanova N."/>
            <person name="Pati A."/>
            <person name="Land M.L."/>
            <person name="Dlutek M."/>
            <person name="Doolittle W.F."/>
            <person name="Noll K.M."/>
            <person name="Nesbo C.L."/>
        </authorList>
    </citation>
    <scope>NUCLEOTIDE SEQUENCE [LARGE SCALE GENOMIC DNA]</scope>
    <source>
        <strain evidence="1">MesG1.Ag.4.2</strain>
        <strain evidence="3">mesG1.Ag.4.2</strain>
    </source>
</reference>
<dbReference type="KEGG" id="mpg:Theba_1737"/>
<dbReference type="Proteomes" id="UP000002881">
    <property type="component" value="Chromosome"/>
</dbReference>
<organism evidence="1 3">
    <name type="scientific">Mesotoga prima MesG1.Ag.4.2</name>
    <dbReference type="NCBI Taxonomy" id="660470"/>
    <lineage>
        <taxon>Bacteria</taxon>
        <taxon>Thermotogati</taxon>
        <taxon>Thermotogota</taxon>
        <taxon>Thermotogae</taxon>
        <taxon>Kosmotogales</taxon>
        <taxon>Kosmotogaceae</taxon>
        <taxon>Mesotoga</taxon>
    </lineage>
</organism>
<dbReference type="AlphaFoldDB" id="I2F5X0"/>